<dbReference type="GO" id="GO:0016740">
    <property type="term" value="F:transferase activity"/>
    <property type="evidence" value="ECO:0007669"/>
    <property type="project" value="UniProtKB-KW"/>
</dbReference>
<feature type="compositionally biased region" description="Basic and acidic residues" evidence="8">
    <location>
        <begin position="78"/>
        <end position="88"/>
    </location>
</feature>
<dbReference type="KEGG" id="tmn:UCRPA7_3433"/>
<feature type="compositionally biased region" description="Basic and acidic residues" evidence="8">
    <location>
        <begin position="479"/>
        <end position="495"/>
    </location>
</feature>
<keyword evidence="5" id="KW-0863">Zinc-finger</keyword>
<dbReference type="InterPro" id="IPR047545">
    <property type="entry name" value="BRcat_RBR_RNF216"/>
</dbReference>
<dbReference type="InterPro" id="IPR051628">
    <property type="entry name" value="LUBAC_E3_Ligases"/>
</dbReference>
<reference evidence="11" key="1">
    <citation type="journal article" date="2013" name="Genome Announc.">
        <title>Draft genome sequence of the ascomycete Phaeoacremonium aleophilum strain UCR-PA7, a causal agent of the esca disease complex in grapevines.</title>
        <authorList>
            <person name="Blanco-Ulate B."/>
            <person name="Rolshausen P."/>
            <person name="Cantu D."/>
        </authorList>
    </citation>
    <scope>NUCLEOTIDE SEQUENCE [LARGE SCALE GENOMIC DNA]</scope>
    <source>
        <strain evidence="11">UCR-PA7</strain>
    </source>
</reference>
<accession>R8BP35</accession>
<organism evidence="10 11">
    <name type="scientific">Phaeoacremonium minimum (strain UCR-PA7)</name>
    <name type="common">Esca disease fungus</name>
    <name type="synonym">Togninia minima</name>
    <dbReference type="NCBI Taxonomy" id="1286976"/>
    <lineage>
        <taxon>Eukaryota</taxon>
        <taxon>Fungi</taxon>
        <taxon>Dikarya</taxon>
        <taxon>Ascomycota</taxon>
        <taxon>Pezizomycotina</taxon>
        <taxon>Sordariomycetes</taxon>
        <taxon>Sordariomycetidae</taxon>
        <taxon>Togniniales</taxon>
        <taxon>Togniniaceae</taxon>
        <taxon>Phaeoacremonium</taxon>
    </lineage>
</organism>
<dbReference type="Proteomes" id="UP000014074">
    <property type="component" value="Unassembled WGS sequence"/>
</dbReference>
<dbReference type="PANTHER" id="PTHR22770">
    <property type="entry name" value="UBIQUITIN CONJUGATING ENZYME 7 INTERACTING PROTEIN-RELATED"/>
    <property type="match status" value="1"/>
</dbReference>
<feature type="region of interest" description="Disordered" evidence="8">
    <location>
        <begin position="477"/>
        <end position="525"/>
    </location>
</feature>
<evidence type="ECO:0000256" key="2">
    <source>
        <dbReference type="ARBA" id="ARBA00022679"/>
    </source>
</evidence>
<keyword evidence="6" id="KW-0833">Ubl conjugation pathway</keyword>
<keyword evidence="2" id="KW-0808">Transferase</keyword>
<name>R8BP35_PHAM7</name>
<dbReference type="AlphaFoldDB" id="R8BP35"/>
<protein>
    <submittedName>
        <fullName evidence="10">Putative ring finger protein</fullName>
    </submittedName>
</protein>
<dbReference type="PANTHER" id="PTHR22770:SF47">
    <property type="entry name" value="E3 UBIQUITIN-PROTEIN LIGASE RNF216"/>
    <property type="match status" value="1"/>
</dbReference>
<evidence type="ECO:0000256" key="8">
    <source>
        <dbReference type="SAM" id="MobiDB-lite"/>
    </source>
</evidence>
<keyword evidence="11" id="KW-1185">Reference proteome</keyword>
<dbReference type="SUPFAM" id="SSF57850">
    <property type="entry name" value="RING/U-box"/>
    <property type="match status" value="1"/>
</dbReference>
<dbReference type="EMBL" id="KB933041">
    <property type="protein sequence ID" value="EOO01106.1"/>
    <property type="molecule type" value="Genomic_DNA"/>
</dbReference>
<keyword evidence="3" id="KW-0479">Metal-binding</keyword>
<evidence type="ECO:0000256" key="5">
    <source>
        <dbReference type="ARBA" id="ARBA00022771"/>
    </source>
</evidence>
<evidence type="ECO:0000256" key="4">
    <source>
        <dbReference type="ARBA" id="ARBA00022737"/>
    </source>
</evidence>
<sequence length="525" mass="59915">MDHPESLKITCREAVLTVFPDICPEFLLKASEEKGHDFHEVISHVLDQSEDGKSYPKRPRTNLKRKRTEDGAEQANDSTRRFDNDERRREQKTLTYLKTSKILLQQGFPLVAVRDLYATFSQNGQCLYPTFMAMDKIMSEYDERDPPFTLKKRPIKENASYLEEAIEETIQNCEDVAEKEALIEFHEARKARAILRAEADAKLRHDLAEADNFNHAKAEGTVTTCECCCDDFALNRMVHCNAEKCHFFCYDCARRMAENEIGLSKYELGCMSMDGCQAGFARDQRDLFLDQNAAIALERIEQEAVLRLAGIENLETCPFCPFAAEYPPVEVDKEFRCQNPECEFVSCRLCRQETHIPKSCEEAKRENGLSARREIEEAMSAALIRGTPFIKENGCNKMTCTRAGCMNVQCYVCSKSCDYSHFDDTSRGGKQGNCPLFDSVEQRHEAEVRAAEEAARKKVEEQNPDVDHDMLQIKVSKTVKADEEARRNRKEREFAGFHARNRVLNPPAAPGGPPNDQERQPANLR</sequence>
<dbReference type="PROSITE" id="PS51873">
    <property type="entry name" value="TRIAD"/>
    <property type="match status" value="1"/>
</dbReference>
<dbReference type="OrthoDB" id="10009520at2759"/>
<evidence type="ECO:0000256" key="1">
    <source>
        <dbReference type="ARBA" id="ARBA00004906"/>
    </source>
</evidence>
<evidence type="ECO:0000256" key="3">
    <source>
        <dbReference type="ARBA" id="ARBA00022723"/>
    </source>
</evidence>
<comment type="pathway">
    <text evidence="1">Protein modification; protein ubiquitination.</text>
</comment>
<evidence type="ECO:0000313" key="10">
    <source>
        <dbReference type="EMBL" id="EOO01106.1"/>
    </source>
</evidence>
<evidence type="ECO:0000313" key="11">
    <source>
        <dbReference type="Proteomes" id="UP000014074"/>
    </source>
</evidence>
<dbReference type="Gene3D" id="1.20.120.1750">
    <property type="match status" value="1"/>
</dbReference>
<proteinExistence type="predicted"/>
<dbReference type="CDD" id="cd20339">
    <property type="entry name" value="BRcat_RBR_RNF216"/>
    <property type="match status" value="1"/>
</dbReference>
<evidence type="ECO:0000256" key="6">
    <source>
        <dbReference type="ARBA" id="ARBA00022786"/>
    </source>
</evidence>
<gene>
    <name evidence="10" type="ORF">UCRPA7_3433</name>
</gene>
<keyword evidence="7" id="KW-0862">Zinc</keyword>
<keyword evidence="4" id="KW-0677">Repeat</keyword>
<dbReference type="GO" id="GO:0008270">
    <property type="term" value="F:zinc ion binding"/>
    <property type="evidence" value="ECO:0007669"/>
    <property type="project" value="UniProtKB-KW"/>
</dbReference>
<dbReference type="GeneID" id="19323782"/>
<feature type="region of interest" description="Disordered" evidence="8">
    <location>
        <begin position="49"/>
        <end position="88"/>
    </location>
</feature>
<dbReference type="InterPro" id="IPR044066">
    <property type="entry name" value="TRIAD_supradom"/>
</dbReference>
<dbReference type="eggNOG" id="KOG1812">
    <property type="taxonomic scope" value="Eukaryota"/>
</dbReference>
<dbReference type="RefSeq" id="XP_007914084.1">
    <property type="nucleotide sequence ID" value="XM_007915893.1"/>
</dbReference>
<feature type="compositionally biased region" description="Basic residues" evidence="8">
    <location>
        <begin position="55"/>
        <end position="66"/>
    </location>
</feature>
<feature type="domain" description="RING-type" evidence="9">
    <location>
        <begin position="221"/>
        <end position="438"/>
    </location>
</feature>
<dbReference type="Pfam" id="PF26200">
    <property type="entry name" value="Rcat_RNF216"/>
    <property type="match status" value="1"/>
</dbReference>
<dbReference type="CDD" id="cd16630">
    <property type="entry name" value="RING-HC_RBR_RNF216"/>
    <property type="match status" value="1"/>
</dbReference>
<dbReference type="HOGENOM" id="CLU_009961_2_1_1"/>
<evidence type="ECO:0000259" key="9">
    <source>
        <dbReference type="PROSITE" id="PS51873"/>
    </source>
</evidence>
<dbReference type="InterPro" id="IPR047544">
    <property type="entry name" value="RING-HC_RBR_RNF216"/>
</dbReference>
<evidence type="ECO:0000256" key="7">
    <source>
        <dbReference type="ARBA" id="ARBA00022833"/>
    </source>
</evidence>